<evidence type="ECO:0000313" key="1">
    <source>
        <dbReference type="EMBL" id="MDI1490849.1"/>
    </source>
</evidence>
<evidence type="ECO:0000313" key="2">
    <source>
        <dbReference type="Proteomes" id="UP001161017"/>
    </source>
</evidence>
<protein>
    <submittedName>
        <fullName evidence="1">Uncharacterized protein</fullName>
    </submittedName>
</protein>
<dbReference type="Proteomes" id="UP001161017">
    <property type="component" value="Unassembled WGS sequence"/>
</dbReference>
<gene>
    <name evidence="1" type="ORF">OHK93_002054</name>
</gene>
<reference evidence="1" key="1">
    <citation type="journal article" date="2023" name="Genome Biol. Evol.">
        <title>First Whole Genome Sequence and Flow Cytometry Genome Size Data for the Lichen-Forming Fungus Ramalina farinacea (Ascomycota).</title>
        <authorList>
            <person name="Llewellyn T."/>
            <person name="Mian S."/>
            <person name="Hill R."/>
            <person name="Leitch I.J."/>
            <person name="Gaya E."/>
        </authorList>
    </citation>
    <scope>NUCLEOTIDE SEQUENCE</scope>
    <source>
        <strain evidence="1">LIQ254RAFAR</strain>
    </source>
</reference>
<keyword evidence="2" id="KW-1185">Reference proteome</keyword>
<dbReference type="AlphaFoldDB" id="A0AA43QSN9"/>
<dbReference type="EMBL" id="JAPUFD010000013">
    <property type="protein sequence ID" value="MDI1490849.1"/>
    <property type="molecule type" value="Genomic_DNA"/>
</dbReference>
<organism evidence="1 2">
    <name type="scientific">Ramalina farinacea</name>
    <dbReference type="NCBI Taxonomy" id="258253"/>
    <lineage>
        <taxon>Eukaryota</taxon>
        <taxon>Fungi</taxon>
        <taxon>Dikarya</taxon>
        <taxon>Ascomycota</taxon>
        <taxon>Pezizomycotina</taxon>
        <taxon>Lecanoromycetes</taxon>
        <taxon>OSLEUM clade</taxon>
        <taxon>Lecanoromycetidae</taxon>
        <taxon>Lecanorales</taxon>
        <taxon>Lecanorineae</taxon>
        <taxon>Ramalinaceae</taxon>
        <taxon>Ramalina</taxon>
    </lineage>
</organism>
<name>A0AA43QSN9_9LECA</name>
<proteinExistence type="predicted"/>
<accession>A0AA43QSN9</accession>
<sequence>MDSLEQIERLTDSQGETQRLGTFSDTQDWRDESSPLMRWYQRYRKGASKNGIDGFANQKRGDCLTRAHFINVSENFFRCHLHEDAIPAEANKQLAELARRNMFGLLKAVTKTMMDRAQSNDVGMSDVELRQLEDEARKDVIENAKPRQYYWV</sequence>
<comment type="caution">
    <text evidence="1">The sequence shown here is derived from an EMBL/GenBank/DDBJ whole genome shotgun (WGS) entry which is preliminary data.</text>
</comment>